<keyword evidence="2" id="KW-0732">Signal</keyword>
<organism evidence="3 4">
    <name type="scientific">Aedes aegypti</name>
    <name type="common">Yellowfever mosquito</name>
    <name type="synonym">Culex aegypti</name>
    <dbReference type="NCBI Taxonomy" id="7159"/>
    <lineage>
        <taxon>Eukaryota</taxon>
        <taxon>Metazoa</taxon>
        <taxon>Ecdysozoa</taxon>
        <taxon>Arthropoda</taxon>
        <taxon>Hexapoda</taxon>
        <taxon>Insecta</taxon>
        <taxon>Pterygota</taxon>
        <taxon>Neoptera</taxon>
        <taxon>Endopterygota</taxon>
        <taxon>Diptera</taxon>
        <taxon>Nematocera</taxon>
        <taxon>Culicoidea</taxon>
        <taxon>Culicidae</taxon>
        <taxon>Culicinae</taxon>
        <taxon>Aedini</taxon>
        <taxon>Aedes</taxon>
        <taxon>Stegomyia</taxon>
    </lineage>
</organism>
<evidence type="ECO:0000313" key="3">
    <source>
        <dbReference type="EnsemblMetazoa" id="AAEL021762-PA"/>
    </source>
</evidence>
<feature type="region of interest" description="Disordered" evidence="1">
    <location>
        <begin position="113"/>
        <end position="178"/>
    </location>
</feature>
<dbReference type="OrthoDB" id="10317499at2759"/>
<evidence type="ECO:0000313" key="4">
    <source>
        <dbReference type="Proteomes" id="UP000008820"/>
    </source>
</evidence>
<gene>
    <name evidence="3" type="primary">110676952</name>
</gene>
<evidence type="ECO:0000256" key="1">
    <source>
        <dbReference type="SAM" id="MobiDB-lite"/>
    </source>
</evidence>
<feature type="compositionally biased region" description="Basic residues" evidence="1">
    <location>
        <begin position="168"/>
        <end position="178"/>
    </location>
</feature>
<feature type="signal peptide" evidence="2">
    <location>
        <begin position="1"/>
        <end position="18"/>
    </location>
</feature>
<reference evidence="3" key="2">
    <citation type="submission" date="2020-05" db="UniProtKB">
        <authorList>
            <consortium name="EnsemblMetazoa"/>
        </authorList>
    </citation>
    <scope>IDENTIFICATION</scope>
    <source>
        <strain evidence="3">LVP_AGWG</strain>
    </source>
</reference>
<keyword evidence="4" id="KW-1185">Reference proteome</keyword>
<protein>
    <submittedName>
        <fullName evidence="3">Uncharacterized protein</fullName>
    </submittedName>
</protein>
<accession>A0A6I8U1A0</accession>
<dbReference type="Proteomes" id="UP000008820">
    <property type="component" value="Chromosome 2"/>
</dbReference>
<name>A0A6I8U1A0_AEDAE</name>
<dbReference type="AlphaFoldDB" id="A0A6I8U1A0"/>
<reference evidence="3 4" key="1">
    <citation type="submission" date="2017-06" db="EMBL/GenBank/DDBJ databases">
        <title>Aedes aegypti genome working group (AGWG) sequencing and assembly.</title>
        <authorList>
            <consortium name="Aedes aegypti Genome Working Group (AGWG)"/>
            <person name="Matthews B.J."/>
        </authorList>
    </citation>
    <scope>NUCLEOTIDE SEQUENCE [LARGE SCALE GENOMIC DNA]</scope>
    <source>
        <strain evidence="3 4">LVP_AGWG</strain>
    </source>
</reference>
<proteinExistence type="predicted"/>
<feature type="chain" id="PRO_5043938414" evidence="2">
    <location>
        <begin position="19"/>
        <end position="178"/>
    </location>
</feature>
<evidence type="ECO:0000256" key="2">
    <source>
        <dbReference type="SAM" id="SignalP"/>
    </source>
</evidence>
<dbReference type="InParanoid" id="A0A6I8U1A0"/>
<dbReference type="EnsemblMetazoa" id="AAEL021762-RA">
    <property type="protein sequence ID" value="AAEL021762-PA"/>
    <property type="gene ID" value="AAEL021762"/>
</dbReference>
<sequence>MSCSQYARVLLILVSVWAIVGEKQICEYRCNLADCVNNEVWHEVEMDGPNGDKIVLQQTLRQRPREKLVGSMFPGLVRSNMFRKFLDAFVTMGERRRAEQQYRNDVARQRVEQIQQRHRMGRVAVAEKRSQRAVRERPVPNLARANKRSERRGQRNAPRRSQSNNPRRGQRRGRVPAE</sequence>
<feature type="compositionally biased region" description="Basic and acidic residues" evidence="1">
    <location>
        <begin position="125"/>
        <end position="138"/>
    </location>
</feature>